<evidence type="ECO:0000256" key="1">
    <source>
        <dbReference type="SAM" id="SignalP"/>
    </source>
</evidence>
<accession>A0A1M7NX98</accession>
<dbReference type="InterPro" id="IPR011041">
    <property type="entry name" value="Quinoprot_gluc/sorb_DH_b-prop"/>
</dbReference>
<dbReference type="RefSeq" id="WP_245802840.1">
    <property type="nucleotide sequence ID" value="NZ_FRCY01000006.1"/>
</dbReference>
<dbReference type="PANTHER" id="PTHR19328:SF13">
    <property type="entry name" value="HIPL1 PROTEIN"/>
    <property type="match status" value="1"/>
</dbReference>
<feature type="signal peptide" evidence="1">
    <location>
        <begin position="1"/>
        <end position="21"/>
    </location>
</feature>
<name>A0A1M7NX98_9BACT</name>
<dbReference type="PANTHER" id="PTHR19328">
    <property type="entry name" value="HEDGEHOG-INTERACTING PROTEIN"/>
    <property type="match status" value="1"/>
</dbReference>
<dbReference type="AlphaFoldDB" id="A0A1M7NX98"/>
<dbReference type="SUPFAM" id="SSF50952">
    <property type="entry name" value="Soluble quinoprotein glucose dehydrogenase"/>
    <property type="match status" value="1"/>
</dbReference>
<dbReference type="EMBL" id="FRCY01000006">
    <property type="protein sequence ID" value="SHN08719.1"/>
    <property type="molecule type" value="Genomic_DNA"/>
</dbReference>
<dbReference type="Gene3D" id="2.120.10.30">
    <property type="entry name" value="TolB, C-terminal domain"/>
    <property type="match status" value="1"/>
</dbReference>
<dbReference type="InterPro" id="IPR012938">
    <property type="entry name" value="Glc/Sorbosone_DH"/>
</dbReference>
<evidence type="ECO:0000313" key="3">
    <source>
        <dbReference type="EMBL" id="SHN08719.1"/>
    </source>
</evidence>
<protein>
    <submittedName>
        <fullName evidence="3">Quinoprotein glucose dehydrogenase</fullName>
    </submittedName>
</protein>
<proteinExistence type="predicted"/>
<keyword evidence="1" id="KW-0732">Signal</keyword>
<feature type="domain" description="Glucose/Sorbosone dehydrogenase" evidence="2">
    <location>
        <begin position="59"/>
        <end position="375"/>
    </location>
</feature>
<evidence type="ECO:0000313" key="4">
    <source>
        <dbReference type="Proteomes" id="UP000184513"/>
    </source>
</evidence>
<feature type="chain" id="PRO_5012726259" evidence="1">
    <location>
        <begin position="22"/>
        <end position="394"/>
    </location>
</feature>
<dbReference type="InterPro" id="IPR011042">
    <property type="entry name" value="6-blade_b-propeller_TolB-like"/>
</dbReference>
<gene>
    <name evidence="3" type="ORF">SAMN04488057_106146</name>
</gene>
<keyword evidence="4" id="KW-1185">Reference proteome</keyword>
<dbReference type="Pfam" id="PF07995">
    <property type="entry name" value="GSDH"/>
    <property type="match status" value="1"/>
</dbReference>
<organism evidence="3 4">
    <name type="scientific">Cyclobacterium lianum</name>
    <dbReference type="NCBI Taxonomy" id="388280"/>
    <lineage>
        <taxon>Bacteria</taxon>
        <taxon>Pseudomonadati</taxon>
        <taxon>Bacteroidota</taxon>
        <taxon>Cytophagia</taxon>
        <taxon>Cytophagales</taxon>
        <taxon>Cyclobacteriaceae</taxon>
        <taxon>Cyclobacterium</taxon>
    </lineage>
</organism>
<reference evidence="3 4" key="1">
    <citation type="submission" date="2016-11" db="EMBL/GenBank/DDBJ databases">
        <authorList>
            <person name="Jaros S."/>
            <person name="Januszkiewicz K."/>
            <person name="Wedrychowicz H."/>
        </authorList>
    </citation>
    <scope>NUCLEOTIDE SEQUENCE [LARGE SCALE GENOMIC DNA]</scope>
    <source>
        <strain evidence="3 4">CGMCC 1.6102</strain>
    </source>
</reference>
<sequence length="394" mass="43754">MNAKHTISLLLLIMSPLWSIAQDNVQKAQPILGEVPQKTSDVFLPEVPGVKVEVWVDSLTIPWTLRFMPNGDALVAQRPGNIVRIPSGKQEQEHYFDVPDAVHEVDAGLMGLALHPDFENNNWIYIMHAYRNQEDQLLSRVLRLENQGNTARVDKVIMDNIPAYAIHLGGRIAFGPDENLYIGTGDMSQPFLAQDINHLASKILRITDEGEIPADNPFGNSPVYSYGHRVVQGFAWDPDTGAFFNSEHGPSGAEVEGSVRYRDEINKVEKGGNHGWPVVVGAPGMSSYVDPLAIWNQAAVPPAGMTFYKGDLFVASLGGQALVRLVFDKEKDYEVKRIERWFSYAPSKGIYGRFRDVTVGPDGNLYLTTSNTDGRAALKIHDDKILKLTFEQAQ</sequence>
<evidence type="ECO:0000259" key="2">
    <source>
        <dbReference type="Pfam" id="PF07995"/>
    </source>
</evidence>
<dbReference type="STRING" id="388280.SAMN04488057_106146"/>
<dbReference type="Proteomes" id="UP000184513">
    <property type="component" value="Unassembled WGS sequence"/>
</dbReference>